<dbReference type="Proteomes" id="UP001082899">
    <property type="component" value="Unassembled WGS sequence"/>
</dbReference>
<comment type="caution">
    <text evidence="1">The sequence shown here is derived from an EMBL/GenBank/DDBJ whole genome shotgun (WGS) entry which is preliminary data.</text>
</comment>
<evidence type="ECO:0000313" key="2">
    <source>
        <dbReference type="Proteomes" id="UP001082899"/>
    </source>
</evidence>
<proteinExistence type="predicted"/>
<evidence type="ECO:0008006" key="3">
    <source>
        <dbReference type="Google" id="ProtNLM"/>
    </source>
</evidence>
<dbReference type="EMBL" id="JAPMXC010000001">
    <property type="protein sequence ID" value="MCY0386806.1"/>
    <property type="molecule type" value="Genomic_DNA"/>
</dbReference>
<protein>
    <recommendedName>
        <fullName evidence="3">Transposase</fullName>
    </recommendedName>
</protein>
<organism evidence="1 2">
    <name type="scientific">Robbsia betulipollinis</name>
    <dbReference type="NCBI Taxonomy" id="2981849"/>
    <lineage>
        <taxon>Bacteria</taxon>
        <taxon>Pseudomonadati</taxon>
        <taxon>Pseudomonadota</taxon>
        <taxon>Betaproteobacteria</taxon>
        <taxon>Burkholderiales</taxon>
        <taxon>Burkholderiaceae</taxon>
        <taxon>Robbsia</taxon>
    </lineage>
</organism>
<keyword evidence="2" id="KW-1185">Reference proteome</keyword>
<evidence type="ECO:0000313" key="1">
    <source>
        <dbReference type="EMBL" id="MCY0386806.1"/>
    </source>
</evidence>
<gene>
    <name evidence="1" type="ORF">OVY01_06070</name>
</gene>
<sequence length="67" mass="7197">MQPFVAKLVHLRCDPLSRLAAAFVAALRETLDDDGLGLAAAPAPVLAIDIKLSPRHKKAYDPENCDS</sequence>
<reference evidence="1" key="1">
    <citation type="submission" date="2022-11" db="EMBL/GenBank/DDBJ databases">
        <title>Robbsia betulipollinis sp. nov., isolated from pollen of birch (Betula pendula).</title>
        <authorList>
            <person name="Shi H."/>
            <person name="Ambika Manirajan B."/>
            <person name="Ratering S."/>
            <person name="Geissler-Plaum R."/>
            <person name="Schnell S."/>
        </authorList>
    </citation>
    <scope>NUCLEOTIDE SEQUENCE</scope>
    <source>
        <strain evidence="1">Bb-Pol-6</strain>
    </source>
</reference>
<name>A0ABT3ZJW9_9BURK</name>
<dbReference type="RefSeq" id="WP_267846432.1">
    <property type="nucleotide sequence ID" value="NZ_JAPMXC010000001.1"/>
</dbReference>
<accession>A0ABT3ZJW9</accession>